<dbReference type="Proteomes" id="UP000076586">
    <property type="component" value="Unassembled WGS sequence"/>
</dbReference>
<gene>
    <name evidence="4" type="ORF">PJIAN_3122</name>
</gene>
<dbReference type="OrthoDB" id="652200at2"/>
<organism evidence="4 5">
    <name type="scientific">Paludibacter jiangxiensis</name>
    <dbReference type="NCBI Taxonomy" id="681398"/>
    <lineage>
        <taxon>Bacteria</taxon>
        <taxon>Pseudomonadati</taxon>
        <taxon>Bacteroidota</taxon>
        <taxon>Bacteroidia</taxon>
        <taxon>Bacteroidales</taxon>
        <taxon>Paludibacteraceae</taxon>
        <taxon>Paludibacter</taxon>
    </lineage>
</organism>
<dbReference type="STRING" id="681398.PJIAN_3122"/>
<dbReference type="GO" id="GO:0005829">
    <property type="term" value="C:cytosol"/>
    <property type="evidence" value="ECO:0007669"/>
    <property type="project" value="TreeGrafter"/>
</dbReference>
<dbReference type="SUPFAM" id="SSF52218">
    <property type="entry name" value="Flavoproteins"/>
    <property type="match status" value="1"/>
</dbReference>
<dbReference type="Pfam" id="PF02525">
    <property type="entry name" value="Flavodoxin_2"/>
    <property type="match status" value="1"/>
</dbReference>
<dbReference type="InterPro" id="IPR003680">
    <property type="entry name" value="Flavodoxin_fold"/>
</dbReference>
<sequence length="192" mass="21587">MKNILIINGHPDKESLCSALAKAYAAGVKESGAEYNLLHLADLQFNPILQHGYRKRTDLEPDLLMARELIAKADHLVFVYPIWWATEPALLKGFIDRTFLPGFAFQPRENSPLWDKLLTGKTAQLIVTMDAPKWYNALMYRNAGIVAFKKGILEYCGVKPVKVTAFGQVKNASEATRSQWLDKVKQLGRGVK</sequence>
<evidence type="ECO:0000313" key="5">
    <source>
        <dbReference type="Proteomes" id="UP000076586"/>
    </source>
</evidence>
<dbReference type="RefSeq" id="WP_068703458.1">
    <property type="nucleotide sequence ID" value="NZ_BDCR01000003.1"/>
</dbReference>
<dbReference type="GO" id="GO:0003955">
    <property type="term" value="F:NAD(P)H dehydrogenase (quinone) activity"/>
    <property type="evidence" value="ECO:0007669"/>
    <property type="project" value="TreeGrafter"/>
</dbReference>
<evidence type="ECO:0000256" key="1">
    <source>
        <dbReference type="ARBA" id="ARBA00006252"/>
    </source>
</evidence>
<evidence type="ECO:0000256" key="2">
    <source>
        <dbReference type="ARBA" id="ARBA00023002"/>
    </source>
</evidence>
<protein>
    <submittedName>
        <fullName evidence="4">Putative NADPH-quinone reductase</fullName>
    </submittedName>
</protein>
<keyword evidence="2" id="KW-0560">Oxidoreductase</keyword>
<name>A0A170ZM44_9BACT</name>
<keyword evidence="5" id="KW-1185">Reference proteome</keyword>
<comment type="similarity">
    <text evidence="1">Belongs to the NAD(P)H dehydrogenase (quinone) family.</text>
</comment>
<comment type="caution">
    <text evidence="4">The sequence shown here is derived from an EMBL/GenBank/DDBJ whole genome shotgun (WGS) entry which is preliminary data.</text>
</comment>
<evidence type="ECO:0000259" key="3">
    <source>
        <dbReference type="Pfam" id="PF02525"/>
    </source>
</evidence>
<reference evidence="5" key="1">
    <citation type="submission" date="2016-04" db="EMBL/GenBank/DDBJ databases">
        <title>Draft genome sequence of Paludibacter jiangxiensis strain NM7.</title>
        <authorList>
            <person name="Qiu Y."/>
            <person name="Matsuura N."/>
            <person name="Ohashi A."/>
            <person name="Tourlousse M.D."/>
            <person name="Sekiguchi Y."/>
        </authorList>
    </citation>
    <scope>NUCLEOTIDE SEQUENCE [LARGE SCALE GENOMIC DNA]</scope>
    <source>
        <strain evidence="5">NM7</strain>
    </source>
</reference>
<feature type="domain" description="Flavodoxin-like fold" evidence="3">
    <location>
        <begin position="2"/>
        <end position="186"/>
    </location>
</feature>
<dbReference type="InterPro" id="IPR051545">
    <property type="entry name" value="NAD(P)H_dehydrogenase_qn"/>
</dbReference>
<dbReference type="PANTHER" id="PTHR10204">
    <property type="entry name" value="NAD P H OXIDOREDUCTASE-RELATED"/>
    <property type="match status" value="1"/>
</dbReference>
<evidence type="ECO:0000313" key="4">
    <source>
        <dbReference type="EMBL" id="GAT62812.1"/>
    </source>
</evidence>
<accession>A0A170ZM44</accession>
<dbReference type="AlphaFoldDB" id="A0A170ZM44"/>
<proteinExistence type="inferred from homology"/>
<dbReference type="PANTHER" id="PTHR10204:SF34">
    <property type="entry name" value="NAD(P)H DEHYDROGENASE [QUINONE] 1 ISOFORM 1"/>
    <property type="match status" value="1"/>
</dbReference>
<dbReference type="EMBL" id="BDCR01000003">
    <property type="protein sequence ID" value="GAT62812.1"/>
    <property type="molecule type" value="Genomic_DNA"/>
</dbReference>
<dbReference type="Gene3D" id="3.40.50.360">
    <property type="match status" value="1"/>
</dbReference>
<dbReference type="InterPro" id="IPR029039">
    <property type="entry name" value="Flavoprotein-like_sf"/>
</dbReference>
<reference evidence="5" key="2">
    <citation type="journal article" date="2017" name="Genome Announc.">
        <title>Draft genome sequence of Paludibacter jiangxiensis NM7(T), a propionate-producing fermentative bacterium.</title>
        <authorList>
            <person name="Qiu Y.-L."/>
            <person name="Tourlousse D.M."/>
            <person name="Matsuura N."/>
            <person name="Ohashi A."/>
            <person name="Sekiguchi Y."/>
        </authorList>
    </citation>
    <scope>NUCLEOTIDE SEQUENCE [LARGE SCALE GENOMIC DNA]</scope>
    <source>
        <strain evidence="5">NM7</strain>
    </source>
</reference>